<feature type="compositionally biased region" description="Low complexity" evidence="1">
    <location>
        <begin position="23"/>
        <end position="44"/>
    </location>
</feature>
<feature type="region of interest" description="Disordered" evidence="1">
    <location>
        <begin position="1"/>
        <end position="100"/>
    </location>
</feature>
<feature type="region of interest" description="Disordered" evidence="1">
    <location>
        <begin position="841"/>
        <end position="864"/>
    </location>
</feature>
<reference evidence="2 3" key="1">
    <citation type="submission" date="2022-04" db="EMBL/GenBank/DDBJ databases">
        <title>Chromosome-level reference genomes for two strains of Caenorhabditis briggsae: an improved platform for comparative genomics.</title>
        <authorList>
            <person name="Stevens L."/>
            <person name="Andersen E."/>
        </authorList>
    </citation>
    <scope>NUCLEOTIDE SEQUENCE [LARGE SCALE GENOMIC DNA]</scope>
    <source>
        <strain evidence="2">VX34</strain>
        <tissue evidence="2">Whole-organism</tissue>
    </source>
</reference>
<dbReference type="Proteomes" id="UP000829354">
    <property type="component" value="Chromosome V"/>
</dbReference>
<gene>
    <name evidence="2" type="ORF">L5515_006745</name>
</gene>
<dbReference type="InterPro" id="IPR021109">
    <property type="entry name" value="Peptidase_aspartic_dom_sf"/>
</dbReference>
<name>A0AAE9JKC3_CAEBR</name>
<dbReference type="GO" id="GO:0004190">
    <property type="term" value="F:aspartic-type endopeptidase activity"/>
    <property type="evidence" value="ECO:0007669"/>
    <property type="project" value="InterPro"/>
</dbReference>
<evidence type="ECO:0000256" key="1">
    <source>
        <dbReference type="SAM" id="MobiDB-lite"/>
    </source>
</evidence>
<feature type="compositionally biased region" description="Polar residues" evidence="1">
    <location>
        <begin position="1"/>
        <end position="10"/>
    </location>
</feature>
<proteinExistence type="predicted"/>
<evidence type="ECO:0000313" key="2">
    <source>
        <dbReference type="EMBL" id="UMM33167.1"/>
    </source>
</evidence>
<dbReference type="InterPro" id="IPR001969">
    <property type="entry name" value="Aspartic_peptidase_AS"/>
</dbReference>
<dbReference type="EMBL" id="CP092624">
    <property type="protein sequence ID" value="UMM33167.1"/>
    <property type="molecule type" value="Genomic_DNA"/>
</dbReference>
<dbReference type="Gene3D" id="2.40.70.10">
    <property type="entry name" value="Acid Proteases"/>
    <property type="match status" value="1"/>
</dbReference>
<organism evidence="2 3">
    <name type="scientific">Caenorhabditis briggsae</name>
    <dbReference type="NCBI Taxonomy" id="6238"/>
    <lineage>
        <taxon>Eukaryota</taxon>
        <taxon>Metazoa</taxon>
        <taxon>Ecdysozoa</taxon>
        <taxon>Nematoda</taxon>
        <taxon>Chromadorea</taxon>
        <taxon>Rhabditida</taxon>
        <taxon>Rhabditina</taxon>
        <taxon>Rhabditomorpha</taxon>
        <taxon>Rhabditoidea</taxon>
        <taxon>Rhabditidae</taxon>
        <taxon>Peloderinae</taxon>
        <taxon>Caenorhabditis</taxon>
    </lineage>
</organism>
<dbReference type="PANTHER" id="PTHR47331">
    <property type="entry name" value="PHD-TYPE DOMAIN-CONTAINING PROTEIN"/>
    <property type="match status" value="1"/>
</dbReference>
<keyword evidence="3" id="KW-1185">Reference proteome</keyword>
<sequence>MSTEKGSDTNLAPGRDRTHKDQSLSVVSHSSSRGTSSRTQRQTLKTQKSSVRAEEPDLDSIQPSDDEDSRTVSSGSENVHDDDCRHSRHSHKSAGHPMKSSELTKLTTVLSLLSKYDGTGDWEAFYDSFSADIMSRRHLSLAQQHKILQDHVIGDARCCVATSKDHSAAIKATFANLKTAFGHNLTKDKLLQDFNKLSFHQSDPDKMRQDMATFANARMLLLEQGVAADDDRVTKVFASKLPHTLRKGVLKLMQLRPQTTIDDAIIKASGDIRYMELEQEVNDLATSSSSNEIPKTALVKYANDSYGEPKHGKPVYDASSVTTRFTDHVTKTCLPGHYAPGRGLDIESLPITFPFDNNEPLTCPVCSEAGHSALRFNLNSADFRDQVEQKKLCPLCLSQSHAIENCTSTRSCIYCGGMHHTGGCPLKEFYRDLTNYPQEAKPRQTLFREAKQDHSVKVTRAASRQKESYSNFVSRPVPHQISITRHGADPNSRLSFICPTTVDSKTLLALVDTGVSLSLISESRARKLGLEVLQQTQLAIQEFCSPTVSPAYTHAPKLKSGEGSPPLASMTQNLMVTLQRGNNQVPRYAKSTVVQLLRTFRFLKNKSWQSEYIQKFTQSECPIYQQSVAGWIIIREHYAEFDSRGLSFPGKLKLRLDTDDLWRVVRNLRSPVLPCETSEPLYIHSNHPLAELLIRDRNADGSIGKVYALIYICLVIRGTFNFGGKIVNQEIASIEPSCSLTAFSSQDLRLLIVNVHCIKLSEHGVLSETPLEFDRNLVSTYTKTTVREHLEQLYAAEEQMWKIWSLAYVTQLRESTHADERCFLDSAVKYPPEPFPSKAMPNIPEAPTNAHKASHTQDAGSADSTARLDSIGERGEGAAKHLEFPDEQISIDPVYLNPNISIPDYERAGLPPGRARDYLPLCKSVNLVTHHYSYYFNTIRPPAIPGRLTGLIGLSETANGCSHRDH</sequence>
<dbReference type="PROSITE" id="PS00141">
    <property type="entry name" value="ASP_PROTEASE"/>
    <property type="match status" value="1"/>
</dbReference>
<accession>A0AAE9JKC3</accession>
<protein>
    <recommendedName>
        <fullName evidence="4">Peptidase A2 domain-containing protein</fullName>
    </recommendedName>
</protein>
<dbReference type="GO" id="GO:0006508">
    <property type="term" value="P:proteolysis"/>
    <property type="evidence" value="ECO:0007669"/>
    <property type="project" value="InterPro"/>
</dbReference>
<evidence type="ECO:0000313" key="3">
    <source>
        <dbReference type="Proteomes" id="UP000829354"/>
    </source>
</evidence>
<dbReference type="AlphaFoldDB" id="A0AAE9JKC3"/>
<evidence type="ECO:0008006" key="4">
    <source>
        <dbReference type="Google" id="ProtNLM"/>
    </source>
</evidence>